<dbReference type="Gene3D" id="2.160.20.10">
    <property type="entry name" value="Single-stranded right-handed beta-helix, Pectin lyase-like"/>
    <property type="match status" value="1"/>
</dbReference>
<dbReference type="InterPro" id="IPR000743">
    <property type="entry name" value="Glyco_hydro_28"/>
</dbReference>
<dbReference type="InterPro" id="IPR051801">
    <property type="entry name" value="GH28_Enzymes"/>
</dbReference>
<keyword evidence="2 4" id="KW-0378">Hydrolase</keyword>
<protein>
    <recommendedName>
        <fullName evidence="7">Polygalacturonase</fullName>
    </recommendedName>
</protein>
<dbReference type="PANTHER" id="PTHR31339">
    <property type="entry name" value="PECTIN LYASE-RELATED"/>
    <property type="match status" value="1"/>
</dbReference>
<evidence type="ECO:0000256" key="2">
    <source>
        <dbReference type="ARBA" id="ARBA00022801"/>
    </source>
</evidence>
<dbReference type="PANTHER" id="PTHR31339:SF0">
    <property type="entry name" value="PECTIN LYASE-LIKE SUPERFAMILY PROTEIN"/>
    <property type="match status" value="1"/>
</dbReference>
<dbReference type="PATRIC" id="fig|1423760.3.peg.594"/>
<dbReference type="GO" id="GO:0004650">
    <property type="term" value="F:polygalacturonase activity"/>
    <property type="evidence" value="ECO:0007669"/>
    <property type="project" value="InterPro"/>
</dbReference>
<comment type="similarity">
    <text evidence="1 4">Belongs to the glycosyl hydrolase 28 family.</text>
</comment>
<dbReference type="Proteomes" id="UP000050816">
    <property type="component" value="Unassembled WGS sequence"/>
</dbReference>
<dbReference type="AlphaFoldDB" id="A0A0R1U402"/>
<dbReference type="InterPro" id="IPR012334">
    <property type="entry name" value="Pectin_lyas_fold"/>
</dbReference>
<gene>
    <name evidence="5" type="ORF">FC43_GL000572</name>
</gene>
<evidence type="ECO:0000313" key="5">
    <source>
        <dbReference type="EMBL" id="KRL88016.1"/>
    </source>
</evidence>
<keyword evidence="3 4" id="KW-0326">Glycosidase</keyword>
<sequence length="429" mass="49081">MGAPLVLLFFGKELQMERVLMEKWKEKNITFPLQKLINQCSSEGGGIVKIPSGQYTIDSIELKDYVTLYLERGARLIGSGDEQKYWHRPGLFELKQNMTPLSSLIHAERAKHIAIRGYGTIDGNYQRFILPNQDDEPHLKFYKYPRPMMIYFQECQDVSLEEITLQNSPFWTVHLVGNNGVYIDGLTIKNEVRMPNTDGFDIDRSKNVIIQNCFIQTGDDAFCPKCTEETSEYGDVENLIVRNCRVITQSSAVKFGSSSFGNFRNCCFSKLIIRDTNRGLAFQLRDSGNAENIIFEDIDIQTKHYSQEWWGSGEPIYITLLPRTQTTDLTKCQISNIIFRRINAVAENGVLMISQLPGQIKGIRFEDVFLKLKKSLNTRIEYDLRPVDQKEKIQALLKGITDFSDSKFEIKGGNLINPVVDLLQAREAN</sequence>
<dbReference type="EMBL" id="AZFK01000083">
    <property type="protein sequence ID" value="KRL88016.1"/>
    <property type="molecule type" value="Genomic_DNA"/>
</dbReference>
<evidence type="ECO:0008006" key="7">
    <source>
        <dbReference type="Google" id="ProtNLM"/>
    </source>
</evidence>
<dbReference type="GO" id="GO:0005975">
    <property type="term" value="P:carbohydrate metabolic process"/>
    <property type="evidence" value="ECO:0007669"/>
    <property type="project" value="InterPro"/>
</dbReference>
<evidence type="ECO:0000256" key="4">
    <source>
        <dbReference type="RuleBase" id="RU361169"/>
    </source>
</evidence>
<evidence type="ECO:0000256" key="1">
    <source>
        <dbReference type="ARBA" id="ARBA00008834"/>
    </source>
</evidence>
<comment type="caution">
    <text evidence="5">The sequence shown here is derived from an EMBL/GenBank/DDBJ whole genome shotgun (WGS) entry which is preliminary data.</text>
</comment>
<accession>A0A0R1U402</accession>
<dbReference type="SUPFAM" id="SSF51126">
    <property type="entry name" value="Pectin lyase-like"/>
    <property type="match status" value="1"/>
</dbReference>
<evidence type="ECO:0000313" key="6">
    <source>
        <dbReference type="Proteomes" id="UP000050816"/>
    </source>
</evidence>
<evidence type="ECO:0000256" key="3">
    <source>
        <dbReference type="ARBA" id="ARBA00023295"/>
    </source>
</evidence>
<name>A0A0R1U402_9LACO</name>
<dbReference type="InterPro" id="IPR011050">
    <property type="entry name" value="Pectin_lyase_fold/virulence"/>
</dbReference>
<dbReference type="Pfam" id="PF00295">
    <property type="entry name" value="Glyco_hydro_28"/>
    <property type="match status" value="1"/>
</dbReference>
<organism evidence="5 6">
    <name type="scientific">Limosilactobacillus ingluviei DSM 15946</name>
    <dbReference type="NCBI Taxonomy" id="1423760"/>
    <lineage>
        <taxon>Bacteria</taxon>
        <taxon>Bacillati</taxon>
        <taxon>Bacillota</taxon>
        <taxon>Bacilli</taxon>
        <taxon>Lactobacillales</taxon>
        <taxon>Lactobacillaceae</taxon>
        <taxon>Limosilactobacillus</taxon>
    </lineage>
</organism>
<reference evidence="5 6" key="1">
    <citation type="journal article" date="2015" name="Genome Announc.">
        <title>Expanding the biotechnology potential of lactobacilli through comparative genomics of 213 strains and associated genera.</title>
        <authorList>
            <person name="Sun Z."/>
            <person name="Harris H.M."/>
            <person name="McCann A."/>
            <person name="Guo C."/>
            <person name="Argimon S."/>
            <person name="Zhang W."/>
            <person name="Yang X."/>
            <person name="Jeffery I.B."/>
            <person name="Cooney J.C."/>
            <person name="Kagawa T.F."/>
            <person name="Liu W."/>
            <person name="Song Y."/>
            <person name="Salvetti E."/>
            <person name="Wrobel A."/>
            <person name="Rasinkangas P."/>
            <person name="Parkhill J."/>
            <person name="Rea M.C."/>
            <person name="O'Sullivan O."/>
            <person name="Ritari J."/>
            <person name="Douillard F.P."/>
            <person name="Paul Ross R."/>
            <person name="Yang R."/>
            <person name="Briner A.E."/>
            <person name="Felis G.E."/>
            <person name="de Vos W.M."/>
            <person name="Barrangou R."/>
            <person name="Klaenhammer T.R."/>
            <person name="Caufield P.W."/>
            <person name="Cui Y."/>
            <person name="Zhang H."/>
            <person name="O'Toole P.W."/>
        </authorList>
    </citation>
    <scope>NUCLEOTIDE SEQUENCE [LARGE SCALE GENOMIC DNA]</scope>
    <source>
        <strain evidence="5 6">DSM 15946</strain>
    </source>
</reference>
<proteinExistence type="inferred from homology"/>